<protein>
    <submittedName>
        <fullName evidence="1">Uncharacterized protein</fullName>
    </submittedName>
</protein>
<reference evidence="1 2" key="1">
    <citation type="journal article" date="2015" name="PLoS Pathog.">
        <title>Leptomonas seymouri: Adaptations to the Dixenous Life Cycle Analyzed by Genome Sequencing, Transcriptome Profiling and Co-infection with Leishmania donovani.</title>
        <authorList>
            <person name="Kraeva N."/>
            <person name="Butenko A."/>
            <person name="Hlavacova J."/>
            <person name="Kostygov A."/>
            <person name="Myskova J."/>
            <person name="Grybchuk D."/>
            <person name="Lestinova T."/>
            <person name="Votypka J."/>
            <person name="Volf P."/>
            <person name="Opperdoes F."/>
            <person name="Flegontov P."/>
            <person name="Lukes J."/>
            <person name="Yurchenko V."/>
        </authorList>
    </citation>
    <scope>NUCLEOTIDE SEQUENCE [LARGE SCALE GENOMIC DNA]</scope>
    <source>
        <strain evidence="1 2">ATCC 30220</strain>
    </source>
</reference>
<name>A0A0N0P272_LEPSE</name>
<organism evidence="1 2">
    <name type="scientific">Leptomonas seymouri</name>
    <dbReference type="NCBI Taxonomy" id="5684"/>
    <lineage>
        <taxon>Eukaryota</taxon>
        <taxon>Discoba</taxon>
        <taxon>Euglenozoa</taxon>
        <taxon>Kinetoplastea</taxon>
        <taxon>Metakinetoplastina</taxon>
        <taxon>Trypanosomatida</taxon>
        <taxon>Trypanosomatidae</taxon>
        <taxon>Leishmaniinae</taxon>
        <taxon>Leptomonas</taxon>
    </lineage>
</organism>
<dbReference type="EMBL" id="LJSK01000674">
    <property type="protein sequence ID" value="KPI82619.1"/>
    <property type="molecule type" value="Genomic_DNA"/>
</dbReference>
<comment type="caution">
    <text evidence="1">The sequence shown here is derived from an EMBL/GenBank/DDBJ whole genome shotgun (WGS) entry which is preliminary data.</text>
</comment>
<evidence type="ECO:0000313" key="2">
    <source>
        <dbReference type="Proteomes" id="UP000038009"/>
    </source>
</evidence>
<dbReference type="Proteomes" id="UP000038009">
    <property type="component" value="Unassembled WGS sequence"/>
</dbReference>
<proteinExistence type="predicted"/>
<evidence type="ECO:0000313" key="1">
    <source>
        <dbReference type="EMBL" id="KPI82619.1"/>
    </source>
</evidence>
<dbReference type="VEuPathDB" id="TriTrypDB:Lsey_0675_0010"/>
<accession>A0A0N0P272</accession>
<keyword evidence="2" id="KW-1185">Reference proteome</keyword>
<dbReference type="AlphaFoldDB" id="A0A0N0P272"/>
<sequence>MCWSFRDLRNPSGIGEWPRLRNVDSGVLWHLLLSVLFDAMQGVPFLDLMESLFSGFRCALRLSNSSFPSPLCLAVPGWRLRADFFVRRSPHWPVVVVVDERRRNTNTELSACSSSVLCGKERPFAWCETCTATSENVFLLIFLLVLIAKHAYNSAATSCSQISARIRERHPALSIGSKKKGIPLYR</sequence>
<gene>
    <name evidence="1" type="ORF">ABL78_8371</name>
</gene>